<feature type="region of interest" description="Disordered" evidence="1">
    <location>
        <begin position="251"/>
        <end position="270"/>
    </location>
</feature>
<protein>
    <recommendedName>
        <fullName evidence="5">Prepilin-type N-terminal cleavage/methylation domain-containing protein</fullName>
    </recommendedName>
</protein>
<sequence>MTMKAEDQAEHGICRLGFTLIELLVVISIIALLIGILLPALSAARQTAKGIQCASNLRQYLVVWNVYAVDHDGQVLPGRDYSAASTTSAYKMWCGTWYRNTDDFKPEEGFLYGTMPNSDIRACPAWEDNWEEKFGALGIGYNLVAGEPEDMLRVPERSRVVMIKRPTELVLFGDAGRFVKNTTEDEIEATAWVNSPSEGYPSFHGRHQGAGNIAFADGHVAKQTPYIDEVWSYNHSIQYEMLKEHSIGDIDLDEDQTTNEQFHPYDEDLP</sequence>
<dbReference type="Gene3D" id="3.30.700.10">
    <property type="entry name" value="Glycoprotein, Type 4 Pilin"/>
    <property type="match status" value="1"/>
</dbReference>
<accession>A0A517YZ47</accession>
<keyword evidence="4" id="KW-1185">Reference proteome</keyword>
<keyword evidence="2" id="KW-0472">Membrane</keyword>
<dbReference type="NCBIfam" id="TIGR02532">
    <property type="entry name" value="IV_pilin_GFxxxE"/>
    <property type="match status" value="1"/>
</dbReference>
<keyword evidence="2" id="KW-1133">Transmembrane helix</keyword>
<evidence type="ECO:0000313" key="3">
    <source>
        <dbReference type="EMBL" id="QDU35500.1"/>
    </source>
</evidence>
<gene>
    <name evidence="3" type="ORF">KS4_35830</name>
</gene>
<name>A0A517YZ47_9BACT</name>
<evidence type="ECO:0000256" key="1">
    <source>
        <dbReference type="SAM" id="MobiDB-lite"/>
    </source>
</evidence>
<dbReference type="OrthoDB" id="249920at2"/>
<dbReference type="RefSeq" id="WP_145080942.1">
    <property type="nucleotide sequence ID" value="NZ_CP036425.1"/>
</dbReference>
<organism evidence="3 4">
    <name type="scientific">Poriferisphaera corsica</name>
    <dbReference type="NCBI Taxonomy" id="2528020"/>
    <lineage>
        <taxon>Bacteria</taxon>
        <taxon>Pseudomonadati</taxon>
        <taxon>Planctomycetota</taxon>
        <taxon>Phycisphaerae</taxon>
        <taxon>Phycisphaerales</taxon>
        <taxon>Phycisphaeraceae</taxon>
        <taxon>Poriferisphaera</taxon>
    </lineage>
</organism>
<dbReference type="EMBL" id="CP036425">
    <property type="protein sequence ID" value="QDU35500.1"/>
    <property type="molecule type" value="Genomic_DNA"/>
</dbReference>
<dbReference type="KEGG" id="pcor:KS4_35830"/>
<reference evidence="3 4" key="1">
    <citation type="submission" date="2019-02" db="EMBL/GenBank/DDBJ databases">
        <title>Deep-cultivation of Planctomycetes and their phenomic and genomic characterization uncovers novel biology.</title>
        <authorList>
            <person name="Wiegand S."/>
            <person name="Jogler M."/>
            <person name="Boedeker C."/>
            <person name="Pinto D."/>
            <person name="Vollmers J."/>
            <person name="Rivas-Marin E."/>
            <person name="Kohn T."/>
            <person name="Peeters S.H."/>
            <person name="Heuer A."/>
            <person name="Rast P."/>
            <person name="Oberbeckmann S."/>
            <person name="Bunk B."/>
            <person name="Jeske O."/>
            <person name="Meyerdierks A."/>
            <person name="Storesund J.E."/>
            <person name="Kallscheuer N."/>
            <person name="Luecker S."/>
            <person name="Lage O.M."/>
            <person name="Pohl T."/>
            <person name="Merkel B.J."/>
            <person name="Hornburger P."/>
            <person name="Mueller R.-W."/>
            <person name="Bruemmer F."/>
            <person name="Labrenz M."/>
            <person name="Spormann A.M."/>
            <person name="Op den Camp H."/>
            <person name="Overmann J."/>
            <person name="Amann R."/>
            <person name="Jetten M.S.M."/>
            <person name="Mascher T."/>
            <person name="Medema M.H."/>
            <person name="Devos D.P."/>
            <person name="Kaster A.-K."/>
            <person name="Ovreas L."/>
            <person name="Rohde M."/>
            <person name="Galperin M.Y."/>
            <person name="Jogler C."/>
        </authorList>
    </citation>
    <scope>NUCLEOTIDE SEQUENCE [LARGE SCALE GENOMIC DNA]</scope>
    <source>
        <strain evidence="3 4">KS4</strain>
    </source>
</reference>
<evidence type="ECO:0000313" key="4">
    <source>
        <dbReference type="Proteomes" id="UP000317369"/>
    </source>
</evidence>
<evidence type="ECO:0000256" key="2">
    <source>
        <dbReference type="SAM" id="Phobius"/>
    </source>
</evidence>
<dbReference type="Proteomes" id="UP000317369">
    <property type="component" value="Chromosome"/>
</dbReference>
<dbReference type="PANTHER" id="PTHR30093:SF2">
    <property type="entry name" value="TYPE II SECRETION SYSTEM PROTEIN H"/>
    <property type="match status" value="1"/>
</dbReference>
<proteinExistence type="predicted"/>
<evidence type="ECO:0008006" key="5">
    <source>
        <dbReference type="Google" id="ProtNLM"/>
    </source>
</evidence>
<dbReference type="InterPro" id="IPR012902">
    <property type="entry name" value="N_methyl_site"/>
</dbReference>
<dbReference type="SUPFAM" id="SSF54523">
    <property type="entry name" value="Pili subunits"/>
    <property type="match status" value="1"/>
</dbReference>
<dbReference type="NCBIfam" id="TIGR04294">
    <property type="entry name" value="pre_pil_HX9DG"/>
    <property type="match status" value="1"/>
</dbReference>
<dbReference type="AlphaFoldDB" id="A0A517YZ47"/>
<dbReference type="InterPro" id="IPR045584">
    <property type="entry name" value="Pilin-like"/>
</dbReference>
<dbReference type="PANTHER" id="PTHR30093">
    <property type="entry name" value="GENERAL SECRETION PATHWAY PROTEIN G"/>
    <property type="match status" value="1"/>
</dbReference>
<feature type="transmembrane region" description="Helical" evidence="2">
    <location>
        <begin position="20"/>
        <end position="41"/>
    </location>
</feature>
<dbReference type="InterPro" id="IPR027558">
    <property type="entry name" value="Pre_pil_HX9DG_C"/>
</dbReference>
<dbReference type="Pfam" id="PF07963">
    <property type="entry name" value="N_methyl"/>
    <property type="match status" value="1"/>
</dbReference>
<keyword evidence="2" id="KW-0812">Transmembrane</keyword>